<accession>A0A218XS03</accession>
<dbReference type="PANTHER" id="PTHR33122">
    <property type="entry name" value="LIPID BINDING PROTEIN-RELATED"/>
    <property type="match status" value="1"/>
</dbReference>
<dbReference type="Gene3D" id="1.10.110.10">
    <property type="entry name" value="Plant lipid-transfer and hydrophobic proteins"/>
    <property type="match status" value="1"/>
</dbReference>
<dbReference type="InterPro" id="IPR016140">
    <property type="entry name" value="Bifunc_inhib/LTP/seed_store"/>
</dbReference>
<dbReference type="SUPFAM" id="SSF47699">
    <property type="entry name" value="Bifunctional inhibitor/lipid-transfer protein/seed storage 2S albumin"/>
    <property type="match status" value="1"/>
</dbReference>
<organism evidence="3 4">
    <name type="scientific">Punica granatum</name>
    <name type="common">Pomegranate</name>
    <dbReference type="NCBI Taxonomy" id="22663"/>
    <lineage>
        <taxon>Eukaryota</taxon>
        <taxon>Viridiplantae</taxon>
        <taxon>Streptophyta</taxon>
        <taxon>Embryophyta</taxon>
        <taxon>Tracheophyta</taxon>
        <taxon>Spermatophyta</taxon>
        <taxon>Magnoliopsida</taxon>
        <taxon>eudicotyledons</taxon>
        <taxon>Gunneridae</taxon>
        <taxon>Pentapetalae</taxon>
        <taxon>rosids</taxon>
        <taxon>malvids</taxon>
        <taxon>Myrtales</taxon>
        <taxon>Lythraceae</taxon>
        <taxon>Punica</taxon>
    </lineage>
</organism>
<feature type="domain" description="Bifunctional inhibitor/plant lipid transfer protein/seed storage helical" evidence="2">
    <location>
        <begin position="13"/>
        <end position="103"/>
    </location>
</feature>
<dbReference type="Proteomes" id="UP000197138">
    <property type="component" value="Unassembled WGS sequence"/>
</dbReference>
<reference evidence="4" key="1">
    <citation type="journal article" date="2017" name="Plant J.">
        <title>The pomegranate (Punica granatum L.) genome and the genomics of punicalagin biosynthesis.</title>
        <authorList>
            <person name="Qin G."/>
            <person name="Xu C."/>
            <person name="Ming R."/>
            <person name="Tang H."/>
            <person name="Guyot R."/>
            <person name="Kramer E.M."/>
            <person name="Hu Y."/>
            <person name="Yi X."/>
            <person name="Qi Y."/>
            <person name="Xu X."/>
            <person name="Gao Z."/>
            <person name="Pan H."/>
            <person name="Jian J."/>
            <person name="Tian Y."/>
            <person name="Yue Z."/>
            <person name="Xu Y."/>
        </authorList>
    </citation>
    <scope>NUCLEOTIDE SEQUENCE [LARGE SCALE GENOMIC DNA]</scope>
    <source>
        <strain evidence="4">cv. Dabenzi</strain>
    </source>
</reference>
<sequence length="103" mass="10869">MDMDTRANIVIVSVLVMFAAVANSEITICNVPLSGLQACLPAAKPPSPPPPTSECCASMKDADFCCLYSYRDSPLLPSLGVDPKLAIQIPDKCHLAHPPPSSC</sequence>
<dbReference type="Pfam" id="PF14368">
    <property type="entry name" value="LTP_2"/>
    <property type="match status" value="1"/>
</dbReference>
<dbReference type="AlphaFoldDB" id="A0A218XS03"/>
<feature type="signal peptide" evidence="1">
    <location>
        <begin position="1"/>
        <end position="24"/>
    </location>
</feature>
<comment type="caution">
    <text evidence="3">The sequence shown here is derived from an EMBL/GenBank/DDBJ whole genome shotgun (WGS) entry which is preliminary data.</text>
</comment>
<evidence type="ECO:0000313" key="4">
    <source>
        <dbReference type="Proteomes" id="UP000197138"/>
    </source>
</evidence>
<evidence type="ECO:0000256" key="1">
    <source>
        <dbReference type="SAM" id="SignalP"/>
    </source>
</evidence>
<dbReference type="GO" id="GO:0005504">
    <property type="term" value="F:fatty acid binding"/>
    <property type="evidence" value="ECO:0007669"/>
    <property type="project" value="InterPro"/>
</dbReference>
<proteinExistence type="predicted"/>
<dbReference type="PANTHER" id="PTHR33122:SF63">
    <property type="entry name" value="BIFUNCTIONAL INHIBITOR_PLANT LIPID TRANSFER PROTEIN_SEED STORAGE HELICAL DOMAIN-CONTAINING PROTEIN"/>
    <property type="match status" value="1"/>
</dbReference>
<dbReference type="EMBL" id="MTKT01000801">
    <property type="protein sequence ID" value="OWM87965.1"/>
    <property type="molecule type" value="Genomic_DNA"/>
</dbReference>
<name>A0A218XS03_PUNGR</name>
<keyword evidence="1" id="KW-0732">Signal</keyword>
<protein>
    <recommendedName>
        <fullName evidence="2">Bifunctional inhibitor/plant lipid transfer protein/seed storage helical domain-containing protein</fullName>
    </recommendedName>
</protein>
<feature type="chain" id="PRO_5013211031" description="Bifunctional inhibitor/plant lipid transfer protein/seed storage helical domain-containing protein" evidence="1">
    <location>
        <begin position="25"/>
        <end position="103"/>
    </location>
</feature>
<dbReference type="GO" id="GO:0009627">
    <property type="term" value="P:systemic acquired resistance"/>
    <property type="evidence" value="ECO:0007669"/>
    <property type="project" value="InterPro"/>
</dbReference>
<evidence type="ECO:0000259" key="2">
    <source>
        <dbReference type="Pfam" id="PF14368"/>
    </source>
</evidence>
<dbReference type="InterPro" id="IPR039265">
    <property type="entry name" value="DIR1-like"/>
</dbReference>
<evidence type="ECO:0000313" key="3">
    <source>
        <dbReference type="EMBL" id="OWM87965.1"/>
    </source>
</evidence>
<dbReference type="InterPro" id="IPR036312">
    <property type="entry name" value="Bifun_inhib/LTP/seed_sf"/>
</dbReference>
<gene>
    <name evidence="3" type="ORF">CDL15_Pgr000382</name>
</gene>